<dbReference type="PANTHER" id="PTHR38696:SF1">
    <property type="entry name" value="MEDIATOR OF RNA POLYMERASE II TRANSCRIPTION SUBUNIT 13"/>
    <property type="match status" value="1"/>
</dbReference>
<sequence>MESQPPVYEERNEKRPPSFAQLRSQQQAPLLTPPASSFRTSFASVSLHMNDRVRLLGFSSTDVAQIHGILDQYWPKGVASTREYGASDEFRLNGSPWNPSTWFEDEKTAARRLMCGLLKGLYDLGWVLKAPVDVLKKDGNKDTLLFRLQQPPPPPCNWMCISFNKSDLLQLIGAPRAVCEAMSNILEDKIQRTQVLESSFEIKFLGYPWKAGGTDTVETRLILLKILDCLERFGFSLYGSLNQDTKQGEHVENTDTWFCNQQANWMPGIPIYHG</sequence>
<reference evidence="2 3" key="1">
    <citation type="submission" date="2017-10" db="EMBL/GenBank/DDBJ databases">
        <title>Comparative genomics in systemic dimorphic fungi from Ajellomycetaceae.</title>
        <authorList>
            <person name="Munoz J.F."/>
            <person name="Mcewen J.G."/>
            <person name="Clay O.K."/>
            <person name="Cuomo C.A."/>
        </authorList>
    </citation>
    <scope>NUCLEOTIDE SEQUENCE [LARGE SCALE GENOMIC DNA]</scope>
    <source>
        <strain evidence="2 3">UAMH5409</strain>
    </source>
</reference>
<evidence type="ECO:0000313" key="3">
    <source>
        <dbReference type="Proteomes" id="UP000223968"/>
    </source>
</evidence>
<evidence type="ECO:0000313" key="2">
    <source>
        <dbReference type="EMBL" id="PGH15221.1"/>
    </source>
</evidence>
<comment type="caution">
    <text evidence="2">The sequence shown here is derived from an EMBL/GenBank/DDBJ whole genome shotgun (WGS) entry which is preliminary data.</text>
</comment>
<dbReference type="OrthoDB" id="58379at2759"/>
<dbReference type="Proteomes" id="UP000223968">
    <property type="component" value="Unassembled WGS sequence"/>
</dbReference>
<keyword evidence="3" id="KW-1185">Reference proteome</keyword>
<dbReference type="PANTHER" id="PTHR38696">
    <property type="entry name" value="MEDIATOR OF RNA POLYMERASE II TRANSCRIPTION SUBUNIT 13"/>
    <property type="match status" value="1"/>
</dbReference>
<protein>
    <submittedName>
        <fullName evidence="2">Uncharacterized protein</fullName>
    </submittedName>
</protein>
<dbReference type="STRING" id="1447875.A0A2B7Y2E6"/>
<feature type="region of interest" description="Disordered" evidence="1">
    <location>
        <begin position="1"/>
        <end position="26"/>
    </location>
</feature>
<dbReference type="EMBL" id="PDNB01000027">
    <property type="protein sequence ID" value="PGH15221.1"/>
    <property type="molecule type" value="Genomic_DNA"/>
</dbReference>
<gene>
    <name evidence="2" type="ORF">AJ79_02586</name>
</gene>
<proteinExistence type="predicted"/>
<name>A0A2B7Y2E6_9EURO</name>
<evidence type="ECO:0000256" key="1">
    <source>
        <dbReference type="SAM" id="MobiDB-lite"/>
    </source>
</evidence>
<dbReference type="AlphaFoldDB" id="A0A2B7Y2E6"/>
<organism evidence="2 3">
    <name type="scientific">Helicocarpus griseus UAMH5409</name>
    <dbReference type="NCBI Taxonomy" id="1447875"/>
    <lineage>
        <taxon>Eukaryota</taxon>
        <taxon>Fungi</taxon>
        <taxon>Dikarya</taxon>
        <taxon>Ascomycota</taxon>
        <taxon>Pezizomycotina</taxon>
        <taxon>Eurotiomycetes</taxon>
        <taxon>Eurotiomycetidae</taxon>
        <taxon>Onygenales</taxon>
        <taxon>Ajellomycetaceae</taxon>
        <taxon>Helicocarpus</taxon>
    </lineage>
</organism>
<accession>A0A2B7Y2E6</accession>